<dbReference type="EMBL" id="CABWMV010000003">
    <property type="protein sequence ID" value="VXC45184.1"/>
    <property type="molecule type" value="Genomic_DNA"/>
</dbReference>
<dbReference type="SUPFAM" id="SSF48295">
    <property type="entry name" value="TrpR-like"/>
    <property type="match status" value="1"/>
</dbReference>
<accession>A0A653YRQ3</accession>
<dbReference type="InterPro" id="IPR010921">
    <property type="entry name" value="Trp_repressor/repl_initiator"/>
</dbReference>
<dbReference type="Proteomes" id="UP000432350">
    <property type="component" value="Unassembled WGS sequence"/>
</dbReference>
<organism evidence="1 2">
    <name type="scientific">Sphingobacterium multivorum</name>
    <dbReference type="NCBI Taxonomy" id="28454"/>
    <lineage>
        <taxon>Bacteria</taxon>
        <taxon>Pseudomonadati</taxon>
        <taxon>Bacteroidota</taxon>
        <taxon>Sphingobacteriia</taxon>
        <taxon>Sphingobacteriales</taxon>
        <taxon>Sphingobacteriaceae</taxon>
        <taxon>Sphingobacterium</taxon>
    </lineage>
</organism>
<sequence length="114" mass="13401">MIEPIIYVGLPTSQQNYISKNIESVFEAIFKTMGVSKSKLIGRSHFPLLVDSRIFFAWVLKNKFHFTSAQIAKELHRERTTISYYFEVFDARLETEPTFRRNHEAVLAELGRRF</sequence>
<dbReference type="RefSeq" id="WP_159333270.1">
    <property type="nucleotide sequence ID" value="NZ_LR733857.1"/>
</dbReference>
<reference evidence="1 2" key="1">
    <citation type="submission" date="2019-10" db="EMBL/GenBank/DDBJ databases">
        <authorList>
            <person name="Karimi E."/>
        </authorList>
    </citation>
    <scope>NUCLEOTIDE SEQUENCE [LARGE SCALE GENOMIC DNA]</scope>
    <source>
        <strain evidence="1">Sphingobacterium sp. 8BC</strain>
    </source>
</reference>
<evidence type="ECO:0008006" key="3">
    <source>
        <dbReference type="Google" id="ProtNLM"/>
    </source>
</evidence>
<protein>
    <recommendedName>
        <fullName evidence="3">Chromosomal replication initiator DnaA C-terminal domain-containing protein</fullName>
    </recommendedName>
</protein>
<name>A0A653YRQ3_SPHMU</name>
<dbReference type="Gene3D" id="1.10.1750.10">
    <property type="match status" value="1"/>
</dbReference>
<evidence type="ECO:0000313" key="2">
    <source>
        <dbReference type="Proteomes" id="UP000432350"/>
    </source>
</evidence>
<dbReference type="AlphaFoldDB" id="A0A653YRQ3"/>
<evidence type="ECO:0000313" key="1">
    <source>
        <dbReference type="EMBL" id="VXC45184.1"/>
    </source>
</evidence>
<gene>
    <name evidence="1" type="ORF">SPHINGO8BC_110265</name>
</gene>
<proteinExistence type="predicted"/>
<dbReference type="GO" id="GO:0043565">
    <property type="term" value="F:sequence-specific DNA binding"/>
    <property type="evidence" value="ECO:0007669"/>
    <property type="project" value="InterPro"/>
</dbReference>